<dbReference type="SUPFAM" id="SSF46785">
    <property type="entry name" value="Winged helix' DNA-binding domain"/>
    <property type="match status" value="1"/>
</dbReference>
<keyword evidence="2" id="KW-0678">Repressor</keyword>
<dbReference type="AlphaFoldDB" id="A0A1G5BUL3"/>
<evidence type="ECO:0000256" key="3">
    <source>
        <dbReference type="ARBA" id="ARBA00022833"/>
    </source>
</evidence>
<feature type="binding site" evidence="7">
    <location>
        <position position="117"/>
    </location>
    <ligand>
        <name>Zn(2+)</name>
        <dbReference type="ChEBI" id="CHEBI:29105"/>
    </ligand>
</feature>
<keyword evidence="5" id="KW-0238">DNA-binding</keyword>
<dbReference type="InterPro" id="IPR036390">
    <property type="entry name" value="WH_DNA-bd_sf"/>
</dbReference>
<dbReference type="InterPro" id="IPR036388">
    <property type="entry name" value="WH-like_DNA-bd_sf"/>
</dbReference>
<dbReference type="Gene3D" id="3.30.1490.190">
    <property type="match status" value="1"/>
</dbReference>
<feature type="binding site" evidence="7">
    <location>
        <position position="120"/>
    </location>
    <ligand>
        <name>Zn(2+)</name>
        <dbReference type="ChEBI" id="CHEBI:29105"/>
    </ligand>
</feature>
<dbReference type="PANTHER" id="PTHR33202:SF6">
    <property type="entry name" value="ZINC UPTAKE REGULATION PROTEIN"/>
    <property type="match status" value="1"/>
</dbReference>
<dbReference type="GO" id="GO:0008270">
    <property type="term" value="F:zinc ion binding"/>
    <property type="evidence" value="ECO:0007669"/>
    <property type="project" value="TreeGrafter"/>
</dbReference>
<dbReference type="Gene3D" id="1.10.10.10">
    <property type="entry name" value="Winged helix-like DNA-binding domain superfamily/Winged helix DNA-binding domain"/>
    <property type="match status" value="1"/>
</dbReference>
<dbReference type="GO" id="GO:0005829">
    <property type="term" value="C:cytosol"/>
    <property type="evidence" value="ECO:0007669"/>
    <property type="project" value="TreeGrafter"/>
</dbReference>
<dbReference type="GO" id="GO:0045892">
    <property type="term" value="P:negative regulation of DNA-templated transcription"/>
    <property type="evidence" value="ECO:0007669"/>
    <property type="project" value="TreeGrafter"/>
</dbReference>
<dbReference type="PANTHER" id="PTHR33202">
    <property type="entry name" value="ZINC UPTAKE REGULATION PROTEIN"/>
    <property type="match status" value="1"/>
</dbReference>
<proteinExistence type="inferred from homology"/>
<dbReference type="Pfam" id="PF01475">
    <property type="entry name" value="FUR"/>
    <property type="match status" value="1"/>
</dbReference>
<comment type="similarity">
    <text evidence="1">Belongs to the Fur family.</text>
</comment>
<accession>A0A1G5BUL3</accession>
<dbReference type="InterPro" id="IPR002481">
    <property type="entry name" value="FUR"/>
</dbReference>
<dbReference type="GO" id="GO:1900376">
    <property type="term" value="P:regulation of secondary metabolite biosynthetic process"/>
    <property type="evidence" value="ECO:0007669"/>
    <property type="project" value="TreeGrafter"/>
</dbReference>
<evidence type="ECO:0000313" key="9">
    <source>
        <dbReference type="Proteomes" id="UP000199502"/>
    </source>
</evidence>
<dbReference type="RefSeq" id="WP_245686493.1">
    <property type="nucleotide sequence ID" value="NZ_FMVT01000001.1"/>
</dbReference>
<reference evidence="8 9" key="1">
    <citation type="submission" date="2016-10" db="EMBL/GenBank/DDBJ databases">
        <authorList>
            <person name="de Groot N.N."/>
        </authorList>
    </citation>
    <scope>NUCLEOTIDE SEQUENCE [LARGE SCALE GENOMIC DNA]</scope>
    <source>
        <strain evidence="8 9">CGMCC 1.8925</strain>
    </source>
</reference>
<dbReference type="GO" id="GO:0003700">
    <property type="term" value="F:DNA-binding transcription factor activity"/>
    <property type="evidence" value="ECO:0007669"/>
    <property type="project" value="InterPro"/>
</dbReference>
<feature type="binding site" evidence="7">
    <location>
        <position position="157"/>
    </location>
    <ligand>
        <name>Zn(2+)</name>
        <dbReference type="ChEBI" id="CHEBI:29105"/>
    </ligand>
</feature>
<dbReference type="GO" id="GO:0000976">
    <property type="term" value="F:transcription cis-regulatory region binding"/>
    <property type="evidence" value="ECO:0007669"/>
    <property type="project" value="TreeGrafter"/>
</dbReference>
<evidence type="ECO:0000256" key="6">
    <source>
        <dbReference type="ARBA" id="ARBA00023163"/>
    </source>
</evidence>
<gene>
    <name evidence="8" type="ORF">SAMN05660710_00284</name>
</gene>
<evidence type="ECO:0000256" key="7">
    <source>
        <dbReference type="PIRSR" id="PIRSR602481-1"/>
    </source>
</evidence>
<keyword evidence="9" id="KW-1185">Reference proteome</keyword>
<name>A0A1G5BUL3_9RHOB</name>
<feature type="binding site" evidence="7">
    <location>
        <position position="160"/>
    </location>
    <ligand>
        <name>Zn(2+)</name>
        <dbReference type="ChEBI" id="CHEBI:29105"/>
    </ligand>
</feature>
<evidence type="ECO:0000256" key="5">
    <source>
        <dbReference type="ARBA" id="ARBA00023125"/>
    </source>
</evidence>
<keyword evidence="7" id="KW-0479">Metal-binding</keyword>
<sequence length="165" mass="17867">MPRPEIDIAGVFAPHDHKTCASRALDEAEARLLAEGARLTPVRRRTLEILLESHRALGAYDVLDRLAAEGFGRQPPVAYRALEFLVQHGLAHRLQRLNAFTACLHPGSDHNPAFLICRSCDKIAEANAGEVREALADVAGHGGFRVERATIEALGLCNACAEAEA</sequence>
<dbReference type="EMBL" id="FMVT01000001">
    <property type="protein sequence ID" value="SCX93841.1"/>
    <property type="molecule type" value="Genomic_DNA"/>
</dbReference>
<organism evidence="8 9">
    <name type="scientific">Paracoccus tibetensis</name>
    <dbReference type="NCBI Taxonomy" id="336292"/>
    <lineage>
        <taxon>Bacteria</taxon>
        <taxon>Pseudomonadati</taxon>
        <taxon>Pseudomonadota</taxon>
        <taxon>Alphaproteobacteria</taxon>
        <taxon>Rhodobacterales</taxon>
        <taxon>Paracoccaceae</taxon>
        <taxon>Paracoccus</taxon>
    </lineage>
</organism>
<evidence type="ECO:0000256" key="4">
    <source>
        <dbReference type="ARBA" id="ARBA00023015"/>
    </source>
</evidence>
<evidence type="ECO:0000256" key="1">
    <source>
        <dbReference type="ARBA" id="ARBA00007957"/>
    </source>
</evidence>
<comment type="cofactor">
    <cofactor evidence="7">
        <name>Zn(2+)</name>
        <dbReference type="ChEBI" id="CHEBI:29105"/>
    </cofactor>
    <text evidence="7">Binds 1 zinc ion per subunit.</text>
</comment>
<evidence type="ECO:0000313" key="8">
    <source>
        <dbReference type="EMBL" id="SCX93841.1"/>
    </source>
</evidence>
<keyword evidence="3 7" id="KW-0862">Zinc</keyword>
<dbReference type="STRING" id="336292.SAMN05660710_00284"/>
<keyword evidence="4" id="KW-0805">Transcription regulation</keyword>
<evidence type="ECO:0000256" key="2">
    <source>
        <dbReference type="ARBA" id="ARBA00022491"/>
    </source>
</evidence>
<keyword evidence="6" id="KW-0804">Transcription</keyword>
<protein>
    <submittedName>
        <fullName evidence="8">Fur family transcriptional regulator, zinc uptake regulator</fullName>
    </submittedName>
</protein>
<dbReference type="Proteomes" id="UP000199502">
    <property type="component" value="Unassembled WGS sequence"/>
</dbReference>
<dbReference type="InterPro" id="IPR043135">
    <property type="entry name" value="Fur_C"/>
</dbReference>